<evidence type="ECO:0000259" key="5">
    <source>
        <dbReference type="PROSITE" id="PS50977"/>
    </source>
</evidence>
<keyword evidence="7" id="KW-1185">Reference proteome</keyword>
<dbReference type="InterPro" id="IPR050109">
    <property type="entry name" value="HTH-type_TetR-like_transc_reg"/>
</dbReference>
<keyword evidence="2 4" id="KW-0238">DNA-binding</keyword>
<feature type="domain" description="HTH tetR-type" evidence="5">
    <location>
        <begin position="21"/>
        <end position="81"/>
    </location>
</feature>
<sequence>MDNGKPLSSDDEIPLRERKRLRTRGALIDAAMELFVEHGFEAVTVTDIARRAEVGRTTFFRYFTDKQEVLFADEDQHREALVSALDDTAAALAPIGASLDRALDAGRAGLRGLLGSIAEHTRWLADRERLINGDPALLARSLLKQRAYAYAAIKVLERHGADRETAVLAAAVCQACYEAAVALTDAEPDRLPGAMEAAFERLSARGANVRDD</sequence>
<dbReference type="RefSeq" id="WP_200400609.1">
    <property type="nucleotide sequence ID" value="NZ_CP066831.1"/>
</dbReference>
<dbReference type="GO" id="GO:0003700">
    <property type="term" value="F:DNA-binding transcription factor activity"/>
    <property type="evidence" value="ECO:0007669"/>
    <property type="project" value="TreeGrafter"/>
</dbReference>
<dbReference type="InterPro" id="IPR001647">
    <property type="entry name" value="HTH_TetR"/>
</dbReference>
<name>A0A7T7L3E5_9ACTN</name>
<dbReference type="Pfam" id="PF00440">
    <property type="entry name" value="TetR_N"/>
    <property type="match status" value="1"/>
</dbReference>
<evidence type="ECO:0000313" key="6">
    <source>
        <dbReference type="EMBL" id="QQM45771.1"/>
    </source>
</evidence>
<gene>
    <name evidence="6" type="ORF">JEQ17_44445</name>
</gene>
<dbReference type="GO" id="GO:0000976">
    <property type="term" value="F:transcription cis-regulatory region binding"/>
    <property type="evidence" value="ECO:0007669"/>
    <property type="project" value="TreeGrafter"/>
</dbReference>
<dbReference type="KEGG" id="slf:JEQ17_44445"/>
<dbReference type="Gene3D" id="1.10.357.10">
    <property type="entry name" value="Tetracycline Repressor, domain 2"/>
    <property type="match status" value="1"/>
</dbReference>
<protein>
    <submittedName>
        <fullName evidence="6">TetR family transcriptional regulator</fullName>
    </submittedName>
</protein>
<dbReference type="InterPro" id="IPR009057">
    <property type="entry name" value="Homeodomain-like_sf"/>
</dbReference>
<proteinExistence type="predicted"/>
<dbReference type="SUPFAM" id="SSF46689">
    <property type="entry name" value="Homeodomain-like"/>
    <property type="match status" value="1"/>
</dbReference>
<dbReference type="InterPro" id="IPR023772">
    <property type="entry name" value="DNA-bd_HTH_TetR-type_CS"/>
</dbReference>
<feature type="DNA-binding region" description="H-T-H motif" evidence="4">
    <location>
        <begin position="44"/>
        <end position="63"/>
    </location>
</feature>
<keyword evidence="3" id="KW-0804">Transcription</keyword>
<dbReference type="PANTHER" id="PTHR30055:SF238">
    <property type="entry name" value="MYCOFACTOCIN BIOSYNTHESIS TRANSCRIPTIONAL REGULATOR MFTR-RELATED"/>
    <property type="match status" value="1"/>
</dbReference>
<accession>A0A7T7L3E5</accession>
<dbReference type="PRINTS" id="PR00455">
    <property type="entry name" value="HTHTETR"/>
</dbReference>
<evidence type="ECO:0000256" key="1">
    <source>
        <dbReference type="ARBA" id="ARBA00023015"/>
    </source>
</evidence>
<dbReference type="AlphaFoldDB" id="A0A7T7L3E5"/>
<evidence type="ECO:0000256" key="4">
    <source>
        <dbReference type="PROSITE-ProRule" id="PRU00335"/>
    </source>
</evidence>
<evidence type="ECO:0000256" key="2">
    <source>
        <dbReference type="ARBA" id="ARBA00023125"/>
    </source>
</evidence>
<dbReference type="Proteomes" id="UP000595636">
    <property type="component" value="Chromosome"/>
</dbReference>
<evidence type="ECO:0000313" key="7">
    <source>
        <dbReference type="Proteomes" id="UP000595636"/>
    </source>
</evidence>
<dbReference type="EMBL" id="CP066831">
    <property type="protein sequence ID" value="QQM45771.1"/>
    <property type="molecule type" value="Genomic_DNA"/>
</dbReference>
<dbReference type="PROSITE" id="PS50977">
    <property type="entry name" value="HTH_TETR_2"/>
    <property type="match status" value="1"/>
</dbReference>
<evidence type="ECO:0000256" key="3">
    <source>
        <dbReference type="ARBA" id="ARBA00023163"/>
    </source>
</evidence>
<keyword evidence="1" id="KW-0805">Transcription regulation</keyword>
<organism evidence="6 7">
    <name type="scientific">Streptomyces liliifuscus</name>
    <dbReference type="NCBI Taxonomy" id="2797636"/>
    <lineage>
        <taxon>Bacteria</taxon>
        <taxon>Bacillati</taxon>
        <taxon>Actinomycetota</taxon>
        <taxon>Actinomycetes</taxon>
        <taxon>Kitasatosporales</taxon>
        <taxon>Streptomycetaceae</taxon>
        <taxon>Streptomyces</taxon>
    </lineage>
</organism>
<dbReference type="PANTHER" id="PTHR30055">
    <property type="entry name" value="HTH-TYPE TRANSCRIPTIONAL REGULATOR RUTR"/>
    <property type="match status" value="1"/>
</dbReference>
<dbReference type="PROSITE" id="PS01081">
    <property type="entry name" value="HTH_TETR_1"/>
    <property type="match status" value="1"/>
</dbReference>
<reference evidence="6 7" key="1">
    <citation type="submission" date="2020-12" db="EMBL/GenBank/DDBJ databases">
        <title>A novel species.</title>
        <authorList>
            <person name="Li K."/>
        </authorList>
    </citation>
    <scope>NUCLEOTIDE SEQUENCE [LARGE SCALE GENOMIC DNA]</scope>
    <source>
        <strain evidence="6 7">ZYC-3</strain>
    </source>
</reference>